<keyword evidence="3" id="KW-1185">Reference proteome</keyword>
<evidence type="ECO:0000313" key="3">
    <source>
        <dbReference type="Proteomes" id="UP000062973"/>
    </source>
</evidence>
<dbReference type="HOGENOM" id="CLU_878920_0_0_11"/>
<protein>
    <submittedName>
        <fullName evidence="2">Uncharacterized protein</fullName>
    </submittedName>
</protein>
<evidence type="ECO:0000313" key="2">
    <source>
        <dbReference type="EMBL" id="AIJ23866.1"/>
    </source>
</evidence>
<dbReference type="PATRIC" id="fig|1068978.7.peg.4037"/>
<proteinExistence type="predicted"/>
<dbReference type="SUPFAM" id="SSF140453">
    <property type="entry name" value="EsxAB dimer-like"/>
    <property type="match status" value="1"/>
</dbReference>
<evidence type="ECO:0000256" key="1">
    <source>
        <dbReference type="SAM" id="MobiDB-lite"/>
    </source>
</evidence>
<feature type="region of interest" description="Disordered" evidence="1">
    <location>
        <begin position="284"/>
        <end position="316"/>
    </location>
</feature>
<accession>A0A076MY05</accession>
<dbReference type="AlphaFoldDB" id="A0A076MY05"/>
<dbReference type="InterPro" id="IPR036689">
    <property type="entry name" value="ESAT-6-like_sf"/>
</dbReference>
<organism evidence="2 3">
    <name type="scientific">Amycolatopsis methanolica 239</name>
    <dbReference type="NCBI Taxonomy" id="1068978"/>
    <lineage>
        <taxon>Bacteria</taxon>
        <taxon>Bacillati</taxon>
        <taxon>Actinomycetota</taxon>
        <taxon>Actinomycetes</taxon>
        <taxon>Pseudonocardiales</taxon>
        <taxon>Pseudonocardiaceae</taxon>
        <taxon>Amycolatopsis</taxon>
        <taxon>Amycolatopsis methanolica group</taxon>
    </lineage>
</organism>
<name>A0A076MY05_AMYME</name>
<dbReference type="RefSeq" id="WP_017982700.1">
    <property type="nucleotide sequence ID" value="NZ_AQUL01000001.1"/>
</dbReference>
<gene>
    <name evidence="2" type="ORF">AMETH_3774</name>
</gene>
<dbReference type="KEGG" id="amq:AMETH_3774"/>
<reference evidence="2 3" key="1">
    <citation type="submission" date="2014-07" db="EMBL/GenBank/DDBJ databases">
        <title>Whole Genome Sequence of the Amycolatopsis methanolica 239.</title>
        <authorList>
            <person name="Tang B."/>
        </authorList>
    </citation>
    <scope>NUCLEOTIDE SEQUENCE [LARGE SCALE GENOMIC DNA]</scope>
    <source>
        <strain evidence="2 3">239</strain>
    </source>
</reference>
<feature type="compositionally biased region" description="Pro residues" evidence="1">
    <location>
        <begin position="300"/>
        <end position="310"/>
    </location>
</feature>
<dbReference type="Proteomes" id="UP000062973">
    <property type="component" value="Chromosome"/>
</dbReference>
<dbReference type="STRING" id="1068978.AMETH_3774"/>
<dbReference type="EMBL" id="CP009110">
    <property type="protein sequence ID" value="AIJ23866.1"/>
    <property type="molecule type" value="Genomic_DNA"/>
</dbReference>
<sequence length="316" mass="32857">MADRNLPLAFDVVILCAESTGYDDLADLLRTAPDWEPRTAALDALAHLWGNELGRRFAGCKSRLETVKSEVKHVWAGDAADAFVRHVDDTLARHAEYQAAAGQVAVALGEVNKAMATCAADCHGAVNDAAAAIMSAGLLGVAGFASGTAPVSVTGAVFTIMATLSGKVAQIQAIVERDAGVALARLREACNALAQLTLPAAMAESLKDPAHWLPKPYGSTVLATVPPGFAEHLAQVSADHFGKDVSAAALHRFEQTFDHGFDGLDEDEYLAAAEAINGYTDDVDLGAADPEPEGKVTVVGPPPLDMPPAEPKAGAQ</sequence>